<feature type="compositionally biased region" description="Basic and acidic residues" evidence="1">
    <location>
        <begin position="118"/>
        <end position="130"/>
    </location>
</feature>
<name>A0A0J6VR02_MYCCU</name>
<dbReference type="PANTHER" id="PTHR14139:SF2">
    <property type="entry name" value="CALSYNTENIN-1"/>
    <property type="match status" value="1"/>
</dbReference>
<protein>
    <submittedName>
        <fullName evidence="2">Uncharacterized protein</fullName>
    </submittedName>
</protein>
<evidence type="ECO:0000313" key="2">
    <source>
        <dbReference type="EMBL" id="KMO71908.1"/>
    </source>
</evidence>
<organism evidence="2 3">
    <name type="scientific">Mycolicibacterium chubuense</name>
    <name type="common">Mycobacterium chubuense</name>
    <dbReference type="NCBI Taxonomy" id="1800"/>
    <lineage>
        <taxon>Bacteria</taxon>
        <taxon>Bacillati</taxon>
        <taxon>Actinomycetota</taxon>
        <taxon>Actinomycetes</taxon>
        <taxon>Mycobacteriales</taxon>
        <taxon>Mycobacteriaceae</taxon>
        <taxon>Mycolicibacterium</taxon>
    </lineage>
</organism>
<feature type="region of interest" description="Disordered" evidence="1">
    <location>
        <begin position="77"/>
        <end position="201"/>
    </location>
</feature>
<feature type="compositionally biased region" description="Low complexity" evidence="1">
    <location>
        <begin position="77"/>
        <end position="94"/>
    </location>
</feature>
<keyword evidence="3" id="KW-1185">Reference proteome</keyword>
<feature type="compositionally biased region" description="Acidic residues" evidence="1">
    <location>
        <begin position="131"/>
        <end position="143"/>
    </location>
</feature>
<dbReference type="AlphaFoldDB" id="A0A0J6VR02"/>
<reference evidence="2 3" key="1">
    <citation type="journal article" date="2015" name="Genome Biol. Evol.">
        <title>Characterization of Three Mycobacterium spp. with Potential Use in Bioremediation by Genome Sequencing and Comparative Genomics.</title>
        <authorList>
            <person name="Das S."/>
            <person name="Pettersson B.M."/>
            <person name="Behra P.R."/>
            <person name="Ramesh M."/>
            <person name="Dasgupta S."/>
            <person name="Bhattacharya A."/>
            <person name="Kirsebom L.A."/>
        </authorList>
    </citation>
    <scope>NUCLEOTIDE SEQUENCE [LARGE SCALE GENOMIC DNA]</scope>
    <source>
        <strain evidence="2 3">DSM 44219</strain>
    </source>
</reference>
<dbReference type="PANTHER" id="PTHR14139">
    <property type="entry name" value="CALSYNTENIN"/>
    <property type="match status" value="1"/>
</dbReference>
<dbReference type="Proteomes" id="UP000036176">
    <property type="component" value="Unassembled WGS sequence"/>
</dbReference>
<evidence type="ECO:0000313" key="3">
    <source>
        <dbReference type="Proteomes" id="UP000036176"/>
    </source>
</evidence>
<feature type="compositionally biased region" description="Low complexity" evidence="1">
    <location>
        <begin position="190"/>
        <end position="201"/>
    </location>
</feature>
<feature type="compositionally biased region" description="Acidic residues" evidence="1">
    <location>
        <begin position="150"/>
        <end position="160"/>
    </location>
</feature>
<dbReference type="EMBL" id="JYNX01000069">
    <property type="protein sequence ID" value="KMO71908.1"/>
    <property type="molecule type" value="Genomic_DNA"/>
</dbReference>
<comment type="caution">
    <text evidence="2">The sequence shown here is derived from an EMBL/GenBank/DDBJ whole genome shotgun (WGS) entry which is preliminary data.</text>
</comment>
<dbReference type="RefSeq" id="WP_237157322.1">
    <property type="nucleotide sequence ID" value="NZ_MVHO01000007.1"/>
</dbReference>
<proteinExistence type="predicted"/>
<dbReference type="PATRIC" id="fig|1800.3.peg.5145"/>
<gene>
    <name evidence="2" type="ORF">MCHUDSM44219_05120</name>
</gene>
<accession>A0A0J6VR02</accession>
<evidence type="ECO:0000256" key="1">
    <source>
        <dbReference type="SAM" id="MobiDB-lite"/>
    </source>
</evidence>
<sequence length="1070" mass="109273">MNGRPVAHRMSRSGSPNREFWAAKDLLDDARPVASRRHARPTSPSYAAHIGRVGALAVSLGIGLAVAHSATGVAAAESDTDTTSATSSAKTTDAGPSAGSARDPKADDTGSSGSSTDTDTRNDSDDHADADADEPSGSDEPSDDPTGGESAEDPSDEVPSDEAVKKRFPRLHTRPAVVEADTPSAEEEAATGADETATTDAKPIEVGAVVDAPAAPPTPSRWAARKTVTMSVAESAPAPTEPVAEKSATVNVVGAVVSNFIAPLVDPAAPVSSPVTDAVLAYVRRLISHTFFNKTPVVHSVTTSQILTGQVLITIDAEDPNGDPLTYDVVQPDSGLVFRDPITGTFVYTPTVPVVGDSVPVEFQVVIRDDSEDLGFLRVLHSVARLFGLAQPDNYTQTVSFVVDPIVQLPPSVIAVGNLLPYTLGGDPIPLLSVAEILDPDSDSLKSAVVKINTGRQVGDTLTYVKPQGIDIDGAWNGVDTLTLTGLASKADYETALKAITFSATDLGLAVRGVGITLTDEQDASGILATPVLVTVVPGIVVKLPPAVLAVGGLTPFTLGGNPVKLLSVAEITDLDSGSMKGATVKITAGLKTGDTLNYSAPQGITISGSWDGTDTLTLSGVASKADYEAALKAITFSATDLGLASRIVTVTLTDTDDVTGPGTPATLLVLPPVVIELPLTVTALGAPVYTLGKPPVKVVSSVDIANADDDQLTGAVVTIAALARLSGDKLTYTGAAGTIDVAQTNAYTLTLSGTASVADYEAALKQIGFSATQLGLTRTVTITVTEADGDTNPIPGAVLVNTLTPLPPSVTVLSLPPTYTIGKTGVKLAPTVTIGDLDSDELSGATVKITLGRQSGDTLSFATLDGIPISGTWNGTDTLTLTGTASKADYEAALESVTFTATTLGLLGRTVSIDVVDDSGVGALLPGTVLVAVKNPDRPLIATVGATFVKVNNTVKPITLATITDTDSPVLTGATVTITANRKTGDTLAYTPIAGNPITATYTAGTGELKLSGTATIAQYKQALEAVTFKATQVPGLVPVIRTITVNVIDDSSLDAAIAGIVLTTVSAI</sequence>